<dbReference type="PANTHER" id="PTHR32089:SF112">
    <property type="entry name" value="LYSOZYME-LIKE PROTEIN-RELATED"/>
    <property type="match status" value="1"/>
</dbReference>
<dbReference type="SUPFAM" id="SSF58104">
    <property type="entry name" value="Methyl-accepting chemotaxis protein (MCP) signaling domain"/>
    <property type="match status" value="1"/>
</dbReference>
<comment type="caution">
    <text evidence="11">The sequence shown here is derived from an EMBL/GenBank/DDBJ whole genome shotgun (WGS) entry which is preliminary data.</text>
</comment>
<feature type="domain" description="Methyl-accepting transducer" evidence="10">
    <location>
        <begin position="394"/>
        <end position="651"/>
    </location>
</feature>
<keyword evidence="7 8" id="KW-0807">Transducer</keyword>
<evidence type="ECO:0000313" key="11">
    <source>
        <dbReference type="EMBL" id="KRM91049.1"/>
    </source>
</evidence>
<proteinExistence type="predicted"/>
<feature type="transmembrane region" description="Helical" evidence="9">
    <location>
        <begin position="286"/>
        <end position="307"/>
    </location>
</feature>
<evidence type="ECO:0000256" key="9">
    <source>
        <dbReference type="SAM" id="Phobius"/>
    </source>
</evidence>
<sequence length="684" mass="74292">MNRKKNKSVGNIFAILLIIVAILPILIMLVSSYTNTYNLLINRISLSRKDAVEAALSNRAELRKQANQALSGLASQKVFKSTSFDMNKIKESIATAEKENRTIKNAIFSDLNGNYVANSSSLKGNYDPTVRPWFKGAVKKGTGVYWAKPTLSSTGDGYVTTVSEVIKNSKGQKGVLSFNVSYGIVQSGIKHVGVGRTGNVMLVSNGGVVVASKNSKLIGKSIKNTLLYKTVMNSKKRSGSVIPRGDSKVQSVYFDKGSSDSLTFAVSQVKKVELNQELGALIQNTIIISLIMIVVIIILSIVITRIIKQIFEILKEYFEKTGKGEFEIIQVEKLKEKKILGISRKMVQPNESGNELQVLSSNFNKMVNSIADLVTKVQAESSNVYDKSDELLSLAKQTSTATEEVAKATTGVAKVTSVQAQDTEKSVEQVQNLSQIVQELRGSVLQATDKSGKAAKLNEENIAISKHVNDNWNNELGQMRTLSKSMGELNNNVKNINKIIGVINGISQQTNLLALNASIEAASAGEAGKGFSVVASEIRKLSEQTKDSTHEIEKIIGIITEQSDVMVGQTGKSLEGGEKQAELIGRAIESSNEVYSINKDVVQTIQSIEVASGDLEKIQDEVLKNLESISASTEENAAGTEEVSANSEEVLATMEELTLTVADLQKGSKKLKDNLKEQFKIIKK</sequence>
<dbReference type="InterPro" id="IPR033479">
    <property type="entry name" value="dCache_1"/>
</dbReference>
<dbReference type="RefSeq" id="WP_057829253.1">
    <property type="nucleotide sequence ID" value="NZ_AYZE01000014.1"/>
</dbReference>
<reference evidence="11 12" key="1">
    <citation type="journal article" date="2015" name="Genome Announc.">
        <title>Expanding the biotechnology potential of lactobacilli through comparative genomics of 213 strains and associated genera.</title>
        <authorList>
            <person name="Sun Z."/>
            <person name="Harris H.M."/>
            <person name="McCann A."/>
            <person name="Guo C."/>
            <person name="Argimon S."/>
            <person name="Zhang W."/>
            <person name="Yang X."/>
            <person name="Jeffery I.B."/>
            <person name="Cooney J.C."/>
            <person name="Kagawa T.F."/>
            <person name="Liu W."/>
            <person name="Song Y."/>
            <person name="Salvetti E."/>
            <person name="Wrobel A."/>
            <person name="Rasinkangas P."/>
            <person name="Parkhill J."/>
            <person name="Rea M.C."/>
            <person name="O'Sullivan O."/>
            <person name="Ritari J."/>
            <person name="Douillard F.P."/>
            <person name="Paul Ross R."/>
            <person name="Yang R."/>
            <person name="Briner A.E."/>
            <person name="Felis G.E."/>
            <person name="de Vos W.M."/>
            <person name="Barrangou R."/>
            <person name="Klaenhammer T.R."/>
            <person name="Caufield P.W."/>
            <person name="Cui Y."/>
            <person name="Zhang H."/>
            <person name="O'Toole P.W."/>
        </authorList>
    </citation>
    <scope>NUCLEOTIDE SEQUENCE [LARGE SCALE GENOMIC DNA]</scope>
    <source>
        <strain evidence="11 12">DSM 21116</strain>
    </source>
</reference>
<dbReference type="EMBL" id="AYZE01000014">
    <property type="protein sequence ID" value="KRM91049.1"/>
    <property type="molecule type" value="Genomic_DNA"/>
</dbReference>
<keyword evidence="4 9" id="KW-0812">Transmembrane</keyword>
<keyword evidence="12" id="KW-1185">Reference proteome</keyword>
<name>A0A0R2CS07_9LACO</name>
<gene>
    <name evidence="11" type="ORF">FC80_GL001045</name>
</gene>
<keyword evidence="3" id="KW-0145">Chemotaxis</keyword>
<dbReference type="InterPro" id="IPR004089">
    <property type="entry name" value="MCPsignal_dom"/>
</dbReference>
<dbReference type="Proteomes" id="UP000051131">
    <property type="component" value="Unassembled WGS sequence"/>
</dbReference>
<evidence type="ECO:0000259" key="10">
    <source>
        <dbReference type="PROSITE" id="PS50111"/>
    </source>
</evidence>
<dbReference type="InterPro" id="IPR029151">
    <property type="entry name" value="Sensor-like_sf"/>
</dbReference>
<evidence type="ECO:0000256" key="3">
    <source>
        <dbReference type="ARBA" id="ARBA00022500"/>
    </source>
</evidence>
<evidence type="ECO:0000256" key="8">
    <source>
        <dbReference type="PROSITE-ProRule" id="PRU00284"/>
    </source>
</evidence>
<dbReference type="CDD" id="cd18773">
    <property type="entry name" value="PDC1_HK_sensor"/>
    <property type="match status" value="1"/>
</dbReference>
<dbReference type="PANTHER" id="PTHR32089">
    <property type="entry name" value="METHYL-ACCEPTING CHEMOTAXIS PROTEIN MCPB"/>
    <property type="match status" value="1"/>
</dbReference>
<accession>A0A0R2CS07</accession>
<dbReference type="Pfam" id="PF00015">
    <property type="entry name" value="MCPsignal"/>
    <property type="match status" value="1"/>
</dbReference>
<evidence type="ECO:0000256" key="1">
    <source>
        <dbReference type="ARBA" id="ARBA00004651"/>
    </source>
</evidence>
<evidence type="ECO:0000313" key="12">
    <source>
        <dbReference type="Proteomes" id="UP000051131"/>
    </source>
</evidence>
<protein>
    <submittedName>
        <fullName evidence="11">Methyl-accepting chemotaxis sensory transducer</fullName>
    </submittedName>
</protein>
<evidence type="ECO:0000256" key="4">
    <source>
        <dbReference type="ARBA" id="ARBA00022692"/>
    </source>
</evidence>
<dbReference type="GO" id="GO:0005886">
    <property type="term" value="C:plasma membrane"/>
    <property type="evidence" value="ECO:0007669"/>
    <property type="project" value="UniProtKB-SubCell"/>
</dbReference>
<comment type="subcellular location">
    <subcellularLocation>
        <location evidence="1">Cell membrane</location>
        <topology evidence="1">Multi-pass membrane protein</topology>
    </subcellularLocation>
</comment>
<dbReference type="SMART" id="SM00283">
    <property type="entry name" value="MA"/>
    <property type="match status" value="1"/>
</dbReference>
<evidence type="ECO:0000256" key="6">
    <source>
        <dbReference type="ARBA" id="ARBA00023136"/>
    </source>
</evidence>
<dbReference type="GO" id="GO:0007165">
    <property type="term" value="P:signal transduction"/>
    <property type="evidence" value="ECO:0007669"/>
    <property type="project" value="UniProtKB-KW"/>
</dbReference>
<dbReference type="PATRIC" id="fig|1423729.3.peg.1059"/>
<dbReference type="PROSITE" id="PS50111">
    <property type="entry name" value="CHEMOTAXIS_TRANSDUC_2"/>
    <property type="match status" value="1"/>
</dbReference>
<dbReference type="STRING" id="1423729.FC80_GL001045"/>
<dbReference type="Gene3D" id="3.30.450.20">
    <property type="entry name" value="PAS domain"/>
    <property type="match status" value="2"/>
</dbReference>
<organism evidence="11 12">
    <name type="scientific">Liquorilactobacillus cacaonum DSM 21116</name>
    <dbReference type="NCBI Taxonomy" id="1423729"/>
    <lineage>
        <taxon>Bacteria</taxon>
        <taxon>Bacillati</taxon>
        <taxon>Bacillota</taxon>
        <taxon>Bacilli</taxon>
        <taxon>Lactobacillales</taxon>
        <taxon>Lactobacillaceae</taxon>
        <taxon>Liquorilactobacillus</taxon>
    </lineage>
</organism>
<dbReference type="GO" id="GO:0006935">
    <property type="term" value="P:chemotaxis"/>
    <property type="evidence" value="ECO:0007669"/>
    <property type="project" value="UniProtKB-KW"/>
</dbReference>
<evidence type="ECO:0000256" key="2">
    <source>
        <dbReference type="ARBA" id="ARBA00022475"/>
    </source>
</evidence>
<keyword evidence="2" id="KW-1003">Cell membrane</keyword>
<dbReference type="Gene3D" id="1.10.287.950">
    <property type="entry name" value="Methyl-accepting chemotaxis protein"/>
    <property type="match status" value="1"/>
</dbReference>
<keyword evidence="6 9" id="KW-0472">Membrane</keyword>
<keyword evidence="5 9" id="KW-1133">Transmembrane helix</keyword>
<dbReference type="SUPFAM" id="SSF103190">
    <property type="entry name" value="Sensory domain-like"/>
    <property type="match status" value="1"/>
</dbReference>
<dbReference type="Pfam" id="PF02743">
    <property type="entry name" value="dCache_1"/>
    <property type="match status" value="1"/>
</dbReference>
<dbReference type="OrthoDB" id="9760371at2"/>
<dbReference type="AlphaFoldDB" id="A0A0R2CS07"/>
<evidence type="ECO:0000256" key="5">
    <source>
        <dbReference type="ARBA" id="ARBA00022989"/>
    </source>
</evidence>
<feature type="transmembrane region" description="Helical" evidence="9">
    <location>
        <begin position="12"/>
        <end position="33"/>
    </location>
</feature>
<evidence type="ECO:0000256" key="7">
    <source>
        <dbReference type="ARBA" id="ARBA00023224"/>
    </source>
</evidence>